<name>A0ABS2KZD0_9NOCA</name>
<dbReference type="EMBL" id="JAFBBK010000001">
    <property type="protein sequence ID" value="MBM7417298.1"/>
    <property type="molecule type" value="Genomic_DNA"/>
</dbReference>
<dbReference type="Pfam" id="PF07332">
    <property type="entry name" value="Phage_holin_3_6"/>
    <property type="match status" value="1"/>
</dbReference>
<sequence length="146" mass="14642">MNETRHTSDTGGGTPAAADLSTVQLVERLTQQVSTLVRTEVSSALDEVKSKGTKLGVGIGVSGAGALLLFLGLATLVATAVLGLATALDPWLAALIVAVVLLIVGGILAKVGATKAKKAVPPAPAATVASVQRDVETVQNARKAHS</sequence>
<evidence type="ECO:0000313" key="3">
    <source>
        <dbReference type="Proteomes" id="UP000703038"/>
    </source>
</evidence>
<reference evidence="2 3" key="1">
    <citation type="submission" date="2021-01" db="EMBL/GenBank/DDBJ databases">
        <title>Genomics of switchgrass bacterial isolates.</title>
        <authorList>
            <person name="Shade A."/>
        </authorList>
    </citation>
    <scope>NUCLEOTIDE SEQUENCE [LARGE SCALE GENOMIC DNA]</scope>
    <source>
        <strain evidence="2 3">PvP111</strain>
    </source>
</reference>
<dbReference type="RefSeq" id="WP_204869923.1">
    <property type="nucleotide sequence ID" value="NZ_JAFBBK010000001.1"/>
</dbReference>
<feature type="transmembrane region" description="Helical" evidence="1">
    <location>
        <begin position="91"/>
        <end position="109"/>
    </location>
</feature>
<keyword evidence="3" id="KW-1185">Reference proteome</keyword>
<protein>
    <submittedName>
        <fullName evidence="2">Membrane protein</fullName>
    </submittedName>
</protein>
<proteinExistence type="predicted"/>
<gene>
    <name evidence="2" type="ORF">JOE42_004031</name>
</gene>
<keyword evidence="1" id="KW-1133">Transmembrane helix</keyword>
<keyword evidence="1" id="KW-0472">Membrane</keyword>
<accession>A0ABS2KZD0</accession>
<evidence type="ECO:0000313" key="2">
    <source>
        <dbReference type="EMBL" id="MBM7417298.1"/>
    </source>
</evidence>
<evidence type="ECO:0000256" key="1">
    <source>
        <dbReference type="SAM" id="Phobius"/>
    </source>
</evidence>
<feature type="transmembrane region" description="Helical" evidence="1">
    <location>
        <begin position="59"/>
        <end position="85"/>
    </location>
</feature>
<dbReference type="Proteomes" id="UP000703038">
    <property type="component" value="Unassembled WGS sequence"/>
</dbReference>
<organism evidence="2 3">
    <name type="scientific">Rhodococcoides corynebacterioides</name>
    <dbReference type="NCBI Taxonomy" id="53972"/>
    <lineage>
        <taxon>Bacteria</taxon>
        <taxon>Bacillati</taxon>
        <taxon>Actinomycetota</taxon>
        <taxon>Actinomycetes</taxon>
        <taxon>Mycobacteriales</taxon>
        <taxon>Nocardiaceae</taxon>
        <taxon>Rhodococcoides</taxon>
    </lineage>
</organism>
<keyword evidence="1" id="KW-0812">Transmembrane</keyword>
<comment type="caution">
    <text evidence="2">The sequence shown here is derived from an EMBL/GenBank/DDBJ whole genome shotgun (WGS) entry which is preliminary data.</text>
</comment>
<dbReference type="InterPro" id="IPR009937">
    <property type="entry name" value="Phage_holin_3_6"/>
</dbReference>